<dbReference type="FunFam" id="3.40.50.720:FF:000080">
    <property type="entry name" value="Thiazole biosynthesis adenylyltransferase ThiF"/>
    <property type="match status" value="1"/>
</dbReference>
<dbReference type="PANTHER" id="PTHR10953">
    <property type="entry name" value="UBIQUITIN-ACTIVATING ENZYME E1"/>
    <property type="match status" value="1"/>
</dbReference>
<keyword evidence="4" id="KW-1185">Reference proteome</keyword>
<feature type="domain" description="THIF-type NAD/FAD binding fold" evidence="2">
    <location>
        <begin position="10"/>
        <end position="242"/>
    </location>
</feature>
<reference evidence="3 4" key="1">
    <citation type="submission" date="2016-08" db="EMBL/GenBank/DDBJ databases">
        <authorList>
            <person name="Seilhamer J.J."/>
        </authorList>
    </citation>
    <scope>NUCLEOTIDE SEQUENCE [LARGE SCALE GENOMIC DNA]</scope>
    <source>
        <strain evidence="3 4">KCTC 42603</strain>
    </source>
</reference>
<evidence type="ECO:0000313" key="4">
    <source>
        <dbReference type="Proteomes" id="UP000175691"/>
    </source>
</evidence>
<sequence>MLNASEYSRYSRHLLLDDFDEHAQRRLNNAKVTLFGVGGLGCQVASALAAAGVGEMVLIDDDTIEISNLPRQWLFTEKDIGQKKAEVARTRLLAMQSACTFHCITNFNDIAARDAHLTTSPLIIDCTDSFTSRLAINALAVTHSVPLISAAASGFIATATAFNPEISGPCYACPEYNSEQSLTCFEQGIFSPVVAIAGQLQAMMALSYLSGIRNPEWGSLHHFNGQNLLMRQFNIQKNPDCPTCSKIHRSEDHAHSL</sequence>
<dbReference type="CDD" id="cd00757">
    <property type="entry name" value="ThiF_MoeB_HesA_family"/>
    <property type="match status" value="1"/>
</dbReference>
<dbReference type="GO" id="GO:0004792">
    <property type="term" value="F:thiosulfate-cyanide sulfurtransferase activity"/>
    <property type="evidence" value="ECO:0007669"/>
    <property type="project" value="TreeGrafter"/>
</dbReference>
<dbReference type="PANTHER" id="PTHR10953:SF240">
    <property type="entry name" value="SULFUR CARRIER PROTEIN THIS ADENYLYLTRANSFERASE"/>
    <property type="match status" value="1"/>
</dbReference>
<dbReference type="RefSeq" id="WP_070125900.1">
    <property type="nucleotide sequence ID" value="NZ_MDHN01000029.1"/>
</dbReference>
<dbReference type="GO" id="GO:0005829">
    <property type="term" value="C:cytosol"/>
    <property type="evidence" value="ECO:0007669"/>
    <property type="project" value="TreeGrafter"/>
</dbReference>
<dbReference type="InterPro" id="IPR000594">
    <property type="entry name" value="ThiF_NAD_FAD-bd"/>
</dbReference>
<dbReference type="EMBL" id="MDHN01000029">
    <property type="protein sequence ID" value="OFC70257.1"/>
    <property type="molecule type" value="Genomic_DNA"/>
</dbReference>
<evidence type="ECO:0000256" key="1">
    <source>
        <dbReference type="ARBA" id="ARBA00009919"/>
    </source>
</evidence>
<gene>
    <name evidence="3" type="ORF">BFC18_13835</name>
</gene>
<organism evidence="3 4">
    <name type="scientific">Alteromonas confluentis</name>
    <dbReference type="NCBI Taxonomy" id="1656094"/>
    <lineage>
        <taxon>Bacteria</taxon>
        <taxon>Pseudomonadati</taxon>
        <taxon>Pseudomonadota</taxon>
        <taxon>Gammaproteobacteria</taxon>
        <taxon>Alteromonadales</taxon>
        <taxon>Alteromonadaceae</taxon>
        <taxon>Alteromonas/Salinimonas group</taxon>
        <taxon>Alteromonas</taxon>
    </lineage>
</organism>
<dbReference type="Pfam" id="PF00899">
    <property type="entry name" value="ThiF"/>
    <property type="match status" value="1"/>
</dbReference>
<dbReference type="Proteomes" id="UP000175691">
    <property type="component" value="Unassembled WGS sequence"/>
</dbReference>
<protein>
    <recommendedName>
        <fullName evidence="2">THIF-type NAD/FAD binding fold domain-containing protein</fullName>
    </recommendedName>
</protein>
<accession>A0A1E7Z9V3</accession>
<dbReference type="InterPro" id="IPR035985">
    <property type="entry name" value="Ubiquitin-activating_enz"/>
</dbReference>
<dbReference type="AlphaFoldDB" id="A0A1E7Z9V3"/>
<dbReference type="Gene3D" id="3.40.50.720">
    <property type="entry name" value="NAD(P)-binding Rossmann-like Domain"/>
    <property type="match status" value="1"/>
</dbReference>
<dbReference type="OrthoDB" id="9804286at2"/>
<dbReference type="GO" id="GO:0008146">
    <property type="term" value="F:sulfotransferase activity"/>
    <property type="evidence" value="ECO:0007669"/>
    <property type="project" value="TreeGrafter"/>
</dbReference>
<dbReference type="SUPFAM" id="SSF69572">
    <property type="entry name" value="Activating enzymes of the ubiquitin-like proteins"/>
    <property type="match status" value="1"/>
</dbReference>
<comment type="caution">
    <text evidence="3">The sequence shown here is derived from an EMBL/GenBank/DDBJ whole genome shotgun (WGS) entry which is preliminary data.</text>
</comment>
<dbReference type="GO" id="GO:0008641">
    <property type="term" value="F:ubiquitin-like modifier activating enzyme activity"/>
    <property type="evidence" value="ECO:0007669"/>
    <property type="project" value="InterPro"/>
</dbReference>
<dbReference type="STRING" id="1656094.BFC18_13835"/>
<name>A0A1E7Z9V3_9ALTE</name>
<comment type="similarity">
    <text evidence="1">Belongs to the HesA/MoeB/ThiF family.</text>
</comment>
<dbReference type="InterPro" id="IPR045886">
    <property type="entry name" value="ThiF/MoeB/HesA"/>
</dbReference>
<dbReference type="GO" id="GO:0016779">
    <property type="term" value="F:nucleotidyltransferase activity"/>
    <property type="evidence" value="ECO:0007669"/>
    <property type="project" value="TreeGrafter"/>
</dbReference>
<evidence type="ECO:0000259" key="2">
    <source>
        <dbReference type="Pfam" id="PF00899"/>
    </source>
</evidence>
<proteinExistence type="inferred from homology"/>
<evidence type="ECO:0000313" key="3">
    <source>
        <dbReference type="EMBL" id="OFC70257.1"/>
    </source>
</evidence>